<evidence type="ECO:0000313" key="7">
    <source>
        <dbReference type="EMBL" id="QWG15910.1"/>
    </source>
</evidence>
<proteinExistence type="inferred from homology"/>
<dbReference type="GO" id="GO:0005975">
    <property type="term" value="P:carbohydrate metabolic process"/>
    <property type="evidence" value="ECO:0007669"/>
    <property type="project" value="InterPro"/>
</dbReference>
<dbReference type="Gene3D" id="3.20.20.370">
    <property type="entry name" value="Glycoside hydrolase/deacetylase"/>
    <property type="match status" value="1"/>
</dbReference>
<dbReference type="PANTHER" id="PTHR34216">
    <property type="match status" value="1"/>
</dbReference>
<dbReference type="AlphaFoldDB" id="A0A975NJD5"/>
<dbReference type="SUPFAM" id="SSF88713">
    <property type="entry name" value="Glycoside hydrolase/deacetylase"/>
    <property type="match status" value="1"/>
</dbReference>
<dbReference type="InterPro" id="IPR011330">
    <property type="entry name" value="Glyco_hydro/deAcase_b/a-brl"/>
</dbReference>
<name>A0A975NJD5_9BRAD</name>
<evidence type="ECO:0000256" key="2">
    <source>
        <dbReference type="ARBA" id="ARBA00010973"/>
    </source>
</evidence>
<dbReference type="CDD" id="cd10967">
    <property type="entry name" value="CE4_GLA_like_6s"/>
    <property type="match status" value="1"/>
</dbReference>
<dbReference type="InterPro" id="IPR002509">
    <property type="entry name" value="NODB_dom"/>
</dbReference>
<protein>
    <recommendedName>
        <fullName evidence="3">Chitooligosaccharide deacetylase</fullName>
    </recommendedName>
    <alternativeName>
        <fullName evidence="5">Nodulation protein B</fullName>
    </alternativeName>
</protein>
<feature type="domain" description="NodB homology" evidence="6">
    <location>
        <begin position="29"/>
        <end position="247"/>
    </location>
</feature>
<dbReference type="Pfam" id="PF01522">
    <property type="entry name" value="Polysacc_deac_1"/>
    <property type="match status" value="1"/>
</dbReference>
<evidence type="ECO:0000313" key="8">
    <source>
        <dbReference type="Proteomes" id="UP000680839"/>
    </source>
</evidence>
<evidence type="ECO:0000256" key="4">
    <source>
        <dbReference type="ARBA" id="ARBA00022729"/>
    </source>
</evidence>
<accession>A0A975NJD5</accession>
<reference evidence="7" key="1">
    <citation type="submission" date="2021-06" db="EMBL/GenBank/DDBJ databases">
        <title>Bradyrhizobium sp. S2-20-1 Genome sequencing.</title>
        <authorList>
            <person name="Jin L."/>
        </authorList>
    </citation>
    <scope>NUCLEOTIDE SEQUENCE</scope>
    <source>
        <strain evidence="7">S2-20-1</strain>
    </source>
</reference>
<evidence type="ECO:0000256" key="5">
    <source>
        <dbReference type="ARBA" id="ARBA00032976"/>
    </source>
</evidence>
<dbReference type="EMBL" id="CP076134">
    <property type="protein sequence ID" value="QWG15910.1"/>
    <property type="molecule type" value="Genomic_DNA"/>
</dbReference>
<dbReference type="Proteomes" id="UP000680839">
    <property type="component" value="Chromosome"/>
</dbReference>
<dbReference type="PANTHER" id="PTHR34216:SF11">
    <property type="entry name" value="CHITOOLIGOSACCHARIDE DEACETYLASE"/>
    <property type="match status" value="1"/>
</dbReference>
<evidence type="ECO:0000256" key="3">
    <source>
        <dbReference type="ARBA" id="ARBA00020071"/>
    </source>
</evidence>
<gene>
    <name evidence="7" type="ORF">KMZ29_22960</name>
</gene>
<evidence type="ECO:0000259" key="6">
    <source>
        <dbReference type="PROSITE" id="PS51677"/>
    </source>
</evidence>
<sequence>MWSEAKARVSHRLATHLSVEPFRLLNETPMVSFTFDDIPKSAATTGAKLLEDHDARGTFYVSGGLVGTAAADWTAVDAQDVIDLHRNGHEIGCHTFSHKRTCDLDAESLAAEIARNGRYLRALDSSIKVENFAYPFGYGSFGRKGQLKQAFQSCRSIVPGINSGTVDLQFLRAMPLIDRRIGRPEIERAFDEAQTHNGWLIFYSHDVADKPSAYGCSPDLMNHALEAASRRKIPVLNMAEALLCAGA</sequence>
<dbReference type="InterPro" id="IPR051398">
    <property type="entry name" value="Polysacch_Deacetylase"/>
</dbReference>
<keyword evidence="4" id="KW-0732">Signal</keyword>
<dbReference type="GO" id="GO:0016810">
    <property type="term" value="F:hydrolase activity, acting on carbon-nitrogen (but not peptide) bonds"/>
    <property type="evidence" value="ECO:0007669"/>
    <property type="project" value="InterPro"/>
</dbReference>
<comment type="similarity">
    <text evidence="2">Belongs to the polysaccharide deacetylase family.</text>
</comment>
<organism evidence="7 8">
    <name type="scientific">Bradyrhizobium sediminis</name>
    <dbReference type="NCBI Taxonomy" id="2840469"/>
    <lineage>
        <taxon>Bacteria</taxon>
        <taxon>Pseudomonadati</taxon>
        <taxon>Pseudomonadota</taxon>
        <taxon>Alphaproteobacteria</taxon>
        <taxon>Hyphomicrobiales</taxon>
        <taxon>Nitrobacteraceae</taxon>
        <taxon>Bradyrhizobium</taxon>
    </lineage>
</organism>
<evidence type="ECO:0000256" key="1">
    <source>
        <dbReference type="ARBA" id="ARBA00003236"/>
    </source>
</evidence>
<comment type="function">
    <text evidence="1">Is involved in generating a small heat-stable compound (Nod), an acylated oligomer of N-acetylglucosamine, that stimulates mitosis in various plant protoplasts.</text>
</comment>
<dbReference type="PROSITE" id="PS51677">
    <property type="entry name" value="NODB"/>
    <property type="match status" value="1"/>
</dbReference>